<keyword evidence="4" id="KW-0067">ATP-binding</keyword>
<dbReference type="InterPro" id="IPR017871">
    <property type="entry name" value="ABC_transporter-like_CS"/>
</dbReference>
<dbReference type="Proteomes" id="UP000006732">
    <property type="component" value="Chromosome"/>
</dbReference>
<dbReference type="PANTHER" id="PTHR43776">
    <property type="entry name" value="TRANSPORT ATP-BINDING PROTEIN"/>
    <property type="match status" value="1"/>
</dbReference>
<dbReference type="NCBIfam" id="TIGR01727">
    <property type="entry name" value="oligo_HPY"/>
    <property type="match status" value="1"/>
</dbReference>
<dbReference type="Gene3D" id="3.40.50.300">
    <property type="entry name" value="P-loop containing nucleotide triphosphate hydrolases"/>
    <property type="match status" value="1"/>
</dbReference>
<dbReference type="CDD" id="cd03257">
    <property type="entry name" value="ABC_NikE_OppD_transporters"/>
    <property type="match status" value="1"/>
</dbReference>
<feature type="domain" description="ABC transporter" evidence="5">
    <location>
        <begin position="17"/>
        <end position="257"/>
    </location>
</feature>
<dbReference type="FunFam" id="3.40.50.300:FF:000016">
    <property type="entry name" value="Oligopeptide ABC transporter ATP-binding component"/>
    <property type="match status" value="1"/>
</dbReference>
<dbReference type="PROSITE" id="PS00211">
    <property type="entry name" value="ABC_TRANSPORTER_1"/>
    <property type="match status" value="1"/>
</dbReference>
<organism evidence="6 7">
    <name type="scientific">Pelobacter propionicus (strain DSM 2379 / NBRC 103807 / OttBd1)</name>
    <dbReference type="NCBI Taxonomy" id="338966"/>
    <lineage>
        <taxon>Bacteria</taxon>
        <taxon>Pseudomonadati</taxon>
        <taxon>Thermodesulfobacteriota</taxon>
        <taxon>Desulfuromonadia</taxon>
        <taxon>Desulfuromonadales</taxon>
        <taxon>Desulfuromonadaceae</taxon>
        <taxon>Pelobacter</taxon>
    </lineage>
</organism>
<dbReference type="PANTHER" id="PTHR43776:SF7">
    <property type="entry name" value="D,D-DIPEPTIDE TRANSPORT ATP-BINDING PROTEIN DDPF-RELATED"/>
    <property type="match status" value="1"/>
</dbReference>
<evidence type="ECO:0000256" key="4">
    <source>
        <dbReference type="ARBA" id="ARBA00022840"/>
    </source>
</evidence>
<evidence type="ECO:0000256" key="1">
    <source>
        <dbReference type="ARBA" id="ARBA00005417"/>
    </source>
</evidence>
<gene>
    <name evidence="6" type="ordered locus">Ppro_2185</name>
</gene>
<dbReference type="InterPro" id="IPR050319">
    <property type="entry name" value="ABC_transp_ATP-bind"/>
</dbReference>
<dbReference type="PROSITE" id="PS50893">
    <property type="entry name" value="ABC_TRANSPORTER_2"/>
    <property type="match status" value="1"/>
</dbReference>
<dbReference type="InterPro" id="IPR027417">
    <property type="entry name" value="P-loop_NTPase"/>
</dbReference>
<proteinExistence type="inferred from homology"/>
<evidence type="ECO:0000313" key="7">
    <source>
        <dbReference type="Proteomes" id="UP000006732"/>
    </source>
</evidence>
<evidence type="ECO:0000313" key="6">
    <source>
        <dbReference type="EMBL" id="ABK99793.1"/>
    </source>
</evidence>
<dbReference type="STRING" id="338966.Ppro_2185"/>
<dbReference type="Pfam" id="PF00005">
    <property type="entry name" value="ABC_tran"/>
    <property type="match status" value="1"/>
</dbReference>
<dbReference type="EMBL" id="CP000482">
    <property type="protein sequence ID" value="ABK99793.1"/>
    <property type="molecule type" value="Genomic_DNA"/>
</dbReference>
<dbReference type="GO" id="GO:0015833">
    <property type="term" value="P:peptide transport"/>
    <property type="evidence" value="ECO:0007669"/>
    <property type="project" value="InterPro"/>
</dbReference>
<comment type="similarity">
    <text evidence="1">Belongs to the ABC transporter superfamily.</text>
</comment>
<dbReference type="SUPFAM" id="SSF52540">
    <property type="entry name" value="P-loop containing nucleoside triphosphate hydrolases"/>
    <property type="match status" value="1"/>
</dbReference>
<dbReference type="GO" id="GO:0016887">
    <property type="term" value="F:ATP hydrolysis activity"/>
    <property type="evidence" value="ECO:0007669"/>
    <property type="project" value="InterPro"/>
</dbReference>
<dbReference type="InterPro" id="IPR013563">
    <property type="entry name" value="Oligopep_ABC_C"/>
</dbReference>
<evidence type="ECO:0000256" key="2">
    <source>
        <dbReference type="ARBA" id="ARBA00022448"/>
    </source>
</evidence>
<dbReference type="InterPro" id="IPR003439">
    <property type="entry name" value="ABC_transporter-like_ATP-bd"/>
</dbReference>
<reference evidence="6 7" key="1">
    <citation type="submission" date="2006-10" db="EMBL/GenBank/DDBJ databases">
        <title>Complete sequence of chromosome of Pelobacter propionicus DSM 2379.</title>
        <authorList>
            <consortium name="US DOE Joint Genome Institute"/>
            <person name="Copeland A."/>
            <person name="Lucas S."/>
            <person name="Lapidus A."/>
            <person name="Barry K."/>
            <person name="Detter J.C."/>
            <person name="Glavina del Rio T."/>
            <person name="Hammon N."/>
            <person name="Israni S."/>
            <person name="Dalin E."/>
            <person name="Tice H."/>
            <person name="Pitluck S."/>
            <person name="Saunders E."/>
            <person name="Brettin T."/>
            <person name="Bruce D."/>
            <person name="Han C."/>
            <person name="Tapia R."/>
            <person name="Schmutz J."/>
            <person name="Larimer F."/>
            <person name="Land M."/>
            <person name="Hauser L."/>
            <person name="Kyrpides N."/>
            <person name="Kim E."/>
            <person name="Lovley D."/>
            <person name="Richardson P."/>
        </authorList>
    </citation>
    <scope>NUCLEOTIDE SEQUENCE [LARGE SCALE GENOMIC DNA]</scope>
    <source>
        <strain evidence="7">DSM 2379 / NBRC 103807 / OttBd1</strain>
    </source>
</reference>
<dbReference type="RefSeq" id="WP_011736054.1">
    <property type="nucleotide sequence ID" value="NC_008609.1"/>
</dbReference>
<dbReference type="AlphaFoldDB" id="A1AR23"/>
<keyword evidence="2" id="KW-0813">Transport</keyword>
<dbReference type="eggNOG" id="COG4608">
    <property type="taxonomic scope" value="Bacteria"/>
</dbReference>
<protein>
    <submittedName>
        <fullName evidence="6">Oligopeptide/dipeptide ABC transporter, ATPase subunit</fullName>
    </submittedName>
</protein>
<dbReference type="HOGENOM" id="CLU_000604_1_23_7"/>
<dbReference type="OrthoDB" id="9809450at2"/>
<evidence type="ECO:0000259" key="5">
    <source>
        <dbReference type="PROSITE" id="PS50893"/>
    </source>
</evidence>
<keyword evidence="3" id="KW-0547">Nucleotide-binding</keyword>
<accession>A1AR23</accession>
<dbReference type="SMART" id="SM00382">
    <property type="entry name" value="AAA"/>
    <property type="match status" value="1"/>
</dbReference>
<dbReference type="Pfam" id="PF08352">
    <property type="entry name" value="oligo_HPY"/>
    <property type="match status" value="1"/>
</dbReference>
<sequence length="327" mass="35866">MSDQTVILGGDRLLKRFRVRGGPTAGTGLLTAVDDVSLKLVRGETLGIAGESGCGKSTLARILAGLLEPDQGRVRFNDTTLTEMSRSEARAFRRQTQMIFQDPFSSLNPRMRAGDIIAEPLVIAGQGTAAARRSSVEEIMATVGLTPEQYHRFPHEFSGGQRQRIGIARALASSPSVIIADEPVSSLDISIQAQIINLLQSMRTTFNLSLLIISHDLSVLRHICDRVCIMYLGAIVESAPAAELFSHCLHPYTEALIAAIPRIRRRGERRELILTDDIPSPLALPSGCRFHPRCRHSREICRSTPPPLELKRPGRLCACHFSDAIFA</sequence>
<dbReference type="GO" id="GO:0005524">
    <property type="term" value="F:ATP binding"/>
    <property type="evidence" value="ECO:0007669"/>
    <property type="project" value="UniProtKB-KW"/>
</dbReference>
<dbReference type="InterPro" id="IPR003593">
    <property type="entry name" value="AAA+_ATPase"/>
</dbReference>
<dbReference type="GO" id="GO:0055085">
    <property type="term" value="P:transmembrane transport"/>
    <property type="evidence" value="ECO:0007669"/>
    <property type="project" value="UniProtKB-ARBA"/>
</dbReference>
<dbReference type="KEGG" id="ppd:Ppro_2185"/>
<name>A1AR23_PELPD</name>
<keyword evidence="7" id="KW-1185">Reference proteome</keyword>
<evidence type="ECO:0000256" key="3">
    <source>
        <dbReference type="ARBA" id="ARBA00022741"/>
    </source>
</evidence>